<reference evidence="9" key="2">
    <citation type="journal article" date="2007" name="PLoS Biol.">
        <title>Survey sequencing and comparative analysis of the elephant shark (Callorhinchus milii) genome.</title>
        <authorList>
            <person name="Venkatesh B."/>
            <person name="Kirkness E.F."/>
            <person name="Loh Y.H."/>
            <person name="Halpern A.L."/>
            <person name="Lee A.P."/>
            <person name="Johnson J."/>
            <person name="Dandona N."/>
            <person name="Viswanathan L.D."/>
            <person name="Tay A."/>
            <person name="Venter J.C."/>
            <person name="Strausberg R.L."/>
            <person name="Brenner S."/>
        </authorList>
    </citation>
    <scope>NUCLEOTIDE SEQUENCE [LARGE SCALE GENOMIC DNA]</scope>
</reference>
<dbReference type="Proteomes" id="UP000314986">
    <property type="component" value="Unassembled WGS sequence"/>
</dbReference>
<feature type="transmembrane region" description="Helical" evidence="6">
    <location>
        <begin position="171"/>
        <end position="194"/>
    </location>
</feature>
<dbReference type="InterPro" id="IPR019402">
    <property type="entry name" value="CWH43_N"/>
</dbReference>
<dbReference type="OMA" id="CICFYTI"/>
<dbReference type="PANTHER" id="PTHR21324:SF13">
    <property type="entry name" value="SI:DKEY-228D14.5"/>
    <property type="match status" value="1"/>
</dbReference>
<dbReference type="PANTHER" id="PTHR21324">
    <property type="entry name" value="FASTING-INDUCIBLE INTEGRAL MEMBRANE PROTEIN TM6P1-RELATED"/>
    <property type="match status" value="1"/>
</dbReference>
<comment type="subcellular location">
    <subcellularLocation>
        <location evidence="1">Endomembrane system</location>
        <topology evidence="1">Multi-pass membrane protein</topology>
    </subcellularLocation>
</comment>
<evidence type="ECO:0000256" key="6">
    <source>
        <dbReference type="SAM" id="Phobius"/>
    </source>
</evidence>
<organism evidence="8 9">
    <name type="scientific">Callorhinchus milii</name>
    <name type="common">Ghost shark</name>
    <dbReference type="NCBI Taxonomy" id="7868"/>
    <lineage>
        <taxon>Eukaryota</taxon>
        <taxon>Metazoa</taxon>
        <taxon>Chordata</taxon>
        <taxon>Craniata</taxon>
        <taxon>Vertebrata</taxon>
        <taxon>Chondrichthyes</taxon>
        <taxon>Holocephali</taxon>
        <taxon>Chimaeriformes</taxon>
        <taxon>Callorhinchidae</taxon>
        <taxon>Callorhinchus</taxon>
    </lineage>
</organism>
<dbReference type="AlphaFoldDB" id="A0A4W3IMR0"/>
<reference evidence="8" key="4">
    <citation type="submission" date="2025-08" db="UniProtKB">
        <authorList>
            <consortium name="Ensembl"/>
        </authorList>
    </citation>
    <scope>IDENTIFICATION</scope>
</reference>
<reference evidence="8" key="5">
    <citation type="submission" date="2025-09" db="UniProtKB">
        <authorList>
            <consortium name="Ensembl"/>
        </authorList>
    </citation>
    <scope>IDENTIFICATION</scope>
</reference>
<accession>A0A4W3IMR0</accession>
<keyword evidence="5 6" id="KW-0472">Membrane</keyword>
<dbReference type="GeneTree" id="ENSGT01030000234578"/>
<proteinExistence type="inferred from homology"/>
<dbReference type="InterPro" id="IPR050911">
    <property type="entry name" value="DRAM/TMEM150_Autophagy_Mod"/>
</dbReference>
<dbReference type="GO" id="GO:0012505">
    <property type="term" value="C:endomembrane system"/>
    <property type="evidence" value="ECO:0007669"/>
    <property type="project" value="UniProtKB-SubCell"/>
</dbReference>
<evidence type="ECO:0000313" key="9">
    <source>
        <dbReference type="Proteomes" id="UP000314986"/>
    </source>
</evidence>
<reference evidence="9" key="1">
    <citation type="journal article" date="2006" name="Science">
        <title>Ancient noncoding elements conserved in the human genome.</title>
        <authorList>
            <person name="Venkatesh B."/>
            <person name="Kirkness E.F."/>
            <person name="Loh Y.H."/>
            <person name="Halpern A.L."/>
            <person name="Lee A.P."/>
            <person name="Johnson J."/>
            <person name="Dandona N."/>
            <person name="Viswanathan L.D."/>
            <person name="Tay A."/>
            <person name="Venter J.C."/>
            <person name="Strausberg R.L."/>
            <person name="Brenner S."/>
        </authorList>
    </citation>
    <scope>NUCLEOTIDE SEQUENCE [LARGE SCALE GENOMIC DNA]</scope>
</reference>
<protein>
    <recommendedName>
        <fullName evidence="7">CWH43-like N-terminal domain-containing protein</fullName>
    </recommendedName>
</protein>
<evidence type="ECO:0000256" key="1">
    <source>
        <dbReference type="ARBA" id="ARBA00004127"/>
    </source>
</evidence>
<keyword evidence="4 6" id="KW-1133">Transmembrane helix</keyword>
<reference evidence="9" key="3">
    <citation type="journal article" date="2014" name="Nature">
        <title>Elephant shark genome provides unique insights into gnathostome evolution.</title>
        <authorList>
            <consortium name="International Elephant Shark Genome Sequencing Consortium"/>
            <person name="Venkatesh B."/>
            <person name="Lee A.P."/>
            <person name="Ravi V."/>
            <person name="Maurya A.K."/>
            <person name="Lian M.M."/>
            <person name="Swann J.B."/>
            <person name="Ohta Y."/>
            <person name="Flajnik M.F."/>
            <person name="Sutoh Y."/>
            <person name="Kasahara M."/>
            <person name="Hoon S."/>
            <person name="Gangu V."/>
            <person name="Roy S.W."/>
            <person name="Irimia M."/>
            <person name="Korzh V."/>
            <person name="Kondrychyn I."/>
            <person name="Lim Z.W."/>
            <person name="Tay B.H."/>
            <person name="Tohari S."/>
            <person name="Kong K.W."/>
            <person name="Ho S."/>
            <person name="Lorente-Galdos B."/>
            <person name="Quilez J."/>
            <person name="Marques-Bonet T."/>
            <person name="Raney B.J."/>
            <person name="Ingham P.W."/>
            <person name="Tay A."/>
            <person name="Hillier L.W."/>
            <person name="Minx P."/>
            <person name="Boehm T."/>
            <person name="Wilson R.K."/>
            <person name="Brenner S."/>
            <person name="Warren W.C."/>
        </authorList>
    </citation>
    <scope>NUCLEOTIDE SEQUENCE [LARGE SCALE GENOMIC DNA]</scope>
</reference>
<evidence type="ECO:0000256" key="3">
    <source>
        <dbReference type="ARBA" id="ARBA00022692"/>
    </source>
</evidence>
<feature type="transmembrane region" description="Helical" evidence="6">
    <location>
        <begin position="73"/>
        <end position="93"/>
    </location>
</feature>
<sequence>MGCWVLLPLLTGIVSIAGTWTVYGIALAHGHVCPLTNWEYNYTCPINTTTKCCTEKNMPYVSTSGVRFPENSLYSAVLNAVAFLFVVLCVFRHAQIVEQKGDEMVLSKVALIMGCFASVGGFLAGNCNLFAAQGIHYFGASLCFVAACFYAVLQTVLTYKVRVTGKECFLAPLRTVLVIIEVLFSIIFVAFIIHPVLNYRHVGAIAEWVVCTNFHIFVMTLAFEFFSITSSVLHTLINKPEDEKVAILSDHKGVGDRVGARPAPGSPASG</sequence>
<dbReference type="InParanoid" id="A0A4W3IMR0"/>
<evidence type="ECO:0000256" key="5">
    <source>
        <dbReference type="ARBA" id="ARBA00023136"/>
    </source>
</evidence>
<dbReference type="Pfam" id="PF10277">
    <property type="entry name" value="Frag1"/>
    <property type="match status" value="1"/>
</dbReference>
<evidence type="ECO:0000256" key="4">
    <source>
        <dbReference type="ARBA" id="ARBA00022989"/>
    </source>
</evidence>
<name>A0A4W3IMR0_CALMI</name>
<feature type="domain" description="CWH43-like N-terminal" evidence="7">
    <location>
        <begin position="4"/>
        <end position="226"/>
    </location>
</feature>
<feature type="transmembrane region" description="Helical" evidence="6">
    <location>
        <begin position="105"/>
        <end position="125"/>
    </location>
</feature>
<evidence type="ECO:0000313" key="8">
    <source>
        <dbReference type="Ensembl" id="ENSCMIP00000021999.1"/>
    </source>
</evidence>
<dbReference type="GO" id="GO:0005886">
    <property type="term" value="C:plasma membrane"/>
    <property type="evidence" value="ECO:0007669"/>
    <property type="project" value="TreeGrafter"/>
</dbReference>
<dbReference type="GO" id="GO:0072659">
    <property type="term" value="P:protein localization to plasma membrane"/>
    <property type="evidence" value="ECO:0007669"/>
    <property type="project" value="TreeGrafter"/>
</dbReference>
<feature type="transmembrane region" description="Helical" evidence="6">
    <location>
        <begin position="137"/>
        <end position="159"/>
    </location>
</feature>
<keyword evidence="3 6" id="KW-0812">Transmembrane</keyword>
<dbReference type="Ensembl" id="ENSCMIT00000022385.1">
    <property type="protein sequence ID" value="ENSCMIP00000021999.1"/>
    <property type="gene ID" value="ENSCMIG00000009980.1"/>
</dbReference>
<evidence type="ECO:0000256" key="2">
    <source>
        <dbReference type="ARBA" id="ARBA00006565"/>
    </source>
</evidence>
<feature type="transmembrane region" description="Helical" evidence="6">
    <location>
        <begin position="214"/>
        <end position="237"/>
    </location>
</feature>
<keyword evidence="9" id="KW-1185">Reference proteome</keyword>
<comment type="similarity">
    <text evidence="2">Belongs to the DRAM/TMEM150 family.</text>
</comment>
<evidence type="ECO:0000259" key="7">
    <source>
        <dbReference type="Pfam" id="PF10277"/>
    </source>
</evidence>